<proteinExistence type="predicted"/>
<evidence type="ECO:0000256" key="1">
    <source>
        <dbReference type="SAM" id="MobiDB-lite"/>
    </source>
</evidence>
<reference evidence="2" key="1">
    <citation type="journal article" date="2021" name="Proc. Natl. Acad. Sci. U.S.A.">
        <title>A Catalog of Tens of Thousands of Viruses from Human Metagenomes Reveals Hidden Associations with Chronic Diseases.</title>
        <authorList>
            <person name="Tisza M.J."/>
            <person name="Buck C.B."/>
        </authorList>
    </citation>
    <scope>NUCLEOTIDE SEQUENCE</scope>
    <source>
        <strain evidence="2">CtC8s18</strain>
    </source>
</reference>
<name>A0A8S5LQU8_9CAUD</name>
<feature type="region of interest" description="Disordered" evidence="1">
    <location>
        <begin position="133"/>
        <end position="168"/>
    </location>
</feature>
<dbReference type="EMBL" id="BK015897">
    <property type="protein sequence ID" value="DAD72326.1"/>
    <property type="molecule type" value="Genomic_DNA"/>
</dbReference>
<feature type="compositionally biased region" description="Low complexity" evidence="1">
    <location>
        <begin position="140"/>
        <end position="163"/>
    </location>
</feature>
<organism evidence="2">
    <name type="scientific">Podoviridae sp. ctC8s18</name>
    <dbReference type="NCBI Taxonomy" id="2827617"/>
    <lineage>
        <taxon>Viruses</taxon>
        <taxon>Duplodnaviria</taxon>
        <taxon>Heunggongvirae</taxon>
        <taxon>Uroviricota</taxon>
        <taxon>Caudoviricetes</taxon>
    </lineage>
</organism>
<accession>A0A8S5LQU8</accession>
<sequence>MTLKEKIENSISYIFNFDTGIENTTHLVEIERKFLIHYLMREIGFETIGLWKIFVQDRFLEKAPYYNELYKTIGLDFNYLWDTNFSETYSGNKTFAEKIKNLLSNSSLNDLTNQINNSSELIQSDLPQTTLNGKDYATMSTTNTESSTTNQTQTGQSNQQGNSESDRNETEIYTIKRTGVTASHPVAELLMEYRESIINVDEMLINEFSDLFLNLY</sequence>
<protein>
    <submittedName>
        <fullName evidence="2">Lower collar protein</fullName>
    </submittedName>
</protein>
<evidence type="ECO:0000313" key="2">
    <source>
        <dbReference type="EMBL" id="DAD72326.1"/>
    </source>
</evidence>